<organism evidence="3 4">
    <name type="scientific">Phytohabitans aurantiacus</name>
    <dbReference type="NCBI Taxonomy" id="3016789"/>
    <lineage>
        <taxon>Bacteria</taxon>
        <taxon>Bacillati</taxon>
        <taxon>Actinomycetota</taxon>
        <taxon>Actinomycetes</taxon>
        <taxon>Micromonosporales</taxon>
        <taxon>Micromonosporaceae</taxon>
    </lineage>
</organism>
<dbReference type="SUPFAM" id="SSF49384">
    <property type="entry name" value="Carbohydrate-binding domain"/>
    <property type="match status" value="1"/>
</dbReference>
<dbReference type="InterPro" id="IPR008965">
    <property type="entry name" value="CBM2/CBM3_carb-bd_dom_sf"/>
</dbReference>
<dbReference type="Pfam" id="PF22124">
    <property type="entry name" value="Glyco_hydro_95_cat"/>
    <property type="match status" value="1"/>
</dbReference>
<dbReference type="PROSITE" id="PS51173">
    <property type="entry name" value="CBM2"/>
    <property type="match status" value="1"/>
</dbReference>
<dbReference type="PANTHER" id="PTHR31084:SF0">
    <property type="entry name" value="ALPHA-L-FUCOSIDASE 2"/>
    <property type="match status" value="1"/>
</dbReference>
<dbReference type="InterPro" id="IPR054363">
    <property type="entry name" value="GH95_cat"/>
</dbReference>
<feature type="domain" description="CBM2" evidence="2">
    <location>
        <begin position="835"/>
        <end position="939"/>
    </location>
</feature>
<evidence type="ECO:0000313" key="3">
    <source>
        <dbReference type="EMBL" id="GLH99352.1"/>
    </source>
</evidence>
<dbReference type="InterPro" id="IPR006311">
    <property type="entry name" value="TAT_signal"/>
</dbReference>
<name>A0ABQ5QZA8_9ACTN</name>
<dbReference type="PANTHER" id="PTHR31084">
    <property type="entry name" value="ALPHA-L-FUCOSIDASE 2"/>
    <property type="match status" value="1"/>
</dbReference>
<dbReference type="SUPFAM" id="SSF48208">
    <property type="entry name" value="Six-hairpin glycosidases"/>
    <property type="match status" value="1"/>
</dbReference>
<sequence>MSEVTRRRLLGAGAAGAGAALVPAGWTAIARAGSAAPPQVLAAGDLALWYDEGAGADWLRALPIGNGRLGAMVFGNVDTERIQLNEDTVWAGGPYDSANTRGAANIAEIRRRVFADQWQSAQDLINQTMMGSPGGQLAYQPVGNLRLAFGSASGASQYNRTLDLTTATVTTTYVLNGARYQREVFASAPDQVIVIRLTADRANSITFNATFDSPQRTAVSSPDGATIAIDGISGSMEGITGQVRFLALANAAVTGGTVSSSGGTLRVSGATSVTVLISIGSSYVNYRTVNGDYQGIARSRLNAARTVGVDQLRSRHIADYQALFNRVSIDLGRTAAADQPTDVRIAQHANANDPQLSALLFQFGRYLLISSSRPGTQPANLQGIWNELMAPSWDSKYTINANLPMNYWPADTTNLSECFLPVFDMIRDLAVTGARVAQAQYGAGGWVTHHNTDAWRGASVVDGALWGMWQTGGAWLSTLIWEHYLFTGDVDFLRANYPALKGAAQFFLDTLVAHPTLGYLVTNPSNSPELPHHANVSVCAGPTMDNQILRDLFEGAARASEVLGVDTTFRGQVRAARDRLPPMRVGSRGNIQEWLADWVETERTHRHVSHLYGLHPSNQITKRGTPTLYEAARRTLELRGDDGTGWSLAWKINYWARLEDGARAHKLIRDLVRTDRLAPNMFDLHPPFQIDGNFGATSGIAEMLLQSHNGELHVLPALPSAWPTGRVAGLRGRGGYTVGTAWTSGQIDEIVVRADRDGTMRLRARLFTGSHTLVDVTDGTTPATTRPETDVVQLAVRAGHTYRAARPGVTASPTLSPTTSPTQSFSPTPTATSSPTPPPGGARATYAITNSWSGGFQAEVTVTAGSSAIRGWTVAWTFPNGQVINQIWSGTHTQSGANVTVTNAAYNGALAAGASTTFGFIASATGANNPPASITCTTT</sequence>
<feature type="region of interest" description="Disordered" evidence="1">
    <location>
        <begin position="803"/>
        <end position="842"/>
    </location>
</feature>
<reference evidence="3" key="1">
    <citation type="submission" date="2022-12" db="EMBL/GenBank/DDBJ databases">
        <title>New Phytohabitans aurantiacus sp. RD004123 nov., an actinomycete isolated from soil.</title>
        <authorList>
            <person name="Triningsih D.W."/>
            <person name="Harunari E."/>
            <person name="Igarashi Y."/>
        </authorList>
    </citation>
    <scope>NUCLEOTIDE SEQUENCE</scope>
    <source>
        <strain evidence="3">RD004123</strain>
    </source>
</reference>
<dbReference type="Pfam" id="PF21307">
    <property type="entry name" value="Glyco_hydro_95_C"/>
    <property type="match status" value="1"/>
</dbReference>
<dbReference type="EMBL" id="BSDI01000023">
    <property type="protein sequence ID" value="GLH99352.1"/>
    <property type="molecule type" value="Genomic_DNA"/>
</dbReference>
<dbReference type="PROSITE" id="PS51318">
    <property type="entry name" value="TAT"/>
    <property type="match status" value="1"/>
</dbReference>
<evidence type="ECO:0000259" key="2">
    <source>
        <dbReference type="PROSITE" id="PS51173"/>
    </source>
</evidence>
<dbReference type="InterPro" id="IPR012291">
    <property type="entry name" value="CBM2_carb-bd_dom_sf"/>
</dbReference>
<comment type="caution">
    <text evidence="3">The sequence shown here is derived from an EMBL/GenBank/DDBJ whole genome shotgun (WGS) entry which is preliminary data.</text>
</comment>
<dbReference type="RefSeq" id="WP_281898944.1">
    <property type="nucleotide sequence ID" value="NZ_BSDI01000023.1"/>
</dbReference>
<protein>
    <submittedName>
        <fullName evidence="3">Large protein</fullName>
    </submittedName>
</protein>
<dbReference type="InterPro" id="IPR027414">
    <property type="entry name" value="GH95_N_dom"/>
</dbReference>
<keyword evidence="4" id="KW-1185">Reference proteome</keyword>
<proteinExistence type="predicted"/>
<dbReference type="Pfam" id="PF00553">
    <property type="entry name" value="CBM_2"/>
    <property type="match status" value="1"/>
</dbReference>
<gene>
    <name evidence="3" type="ORF">Pa4123_46280</name>
</gene>
<dbReference type="InterPro" id="IPR001919">
    <property type="entry name" value="CBD2"/>
</dbReference>
<dbReference type="Pfam" id="PF14498">
    <property type="entry name" value="Glyco_hyd_65N_2"/>
    <property type="match status" value="1"/>
</dbReference>
<dbReference type="InterPro" id="IPR008928">
    <property type="entry name" value="6-hairpin_glycosidase_sf"/>
</dbReference>
<dbReference type="SMART" id="SM00637">
    <property type="entry name" value="CBD_II"/>
    <property type="match status" value="1"/>
</dbReference>
<dbReference type="InterPro" id="IPR049053">
    <property type="entry name" value="AFCA-like_C"/>
</dbReference>
<dbReference type="Proteomes" id="UP001144280">
    <property type="component" value="Unassembled WGS sequence"/>
</dbReference>
<dbReference type="InterPro" id="IPR012341">
    <property type="entry name" value="6hp_glycosidase-like_sf"/>
</dbReference>
<evidence type="ECO:0000313" key="4">
    <source>
        <dbReference type="Proteomes" id="UP001144280"/>
    </source>
</evidence>
<evidence type="ECO:0000256" key="1">
    <source>
        <dbReference type="SAM" id="MobiDB-lite"/>
    </source>
</evidence>
<dbReference type="Gene3D" id="1.50.10.10">
    <property type="match status" value="1"/>
</dbReference>
<dbReference type="Gene3D" id="2.60.40.290">
    <property type="match status" value="1"/>
</dbReference>
<accession>A0ABQ5QZA8</accession>
<feature type="compositionally biased region" description="Low complexity" evidence="1">
    <location>
        <begin position="810"/>
        <end position="834"/>
    </location>
</feature>